<organism evidence="1">
    <name type="scientific">plant metagenome</name>
    <dbReference type="NCBI Taxonomy" id="1297885"/>
    <lineage>
        <taxon>unclassified sequences</taxon>
        <taxon>metagenomes</taxon>
        <taxon>organismal metagenomes</taxon>
    </lineage>
</organism>
<reference evidence="1" key="1">
    <citation type="submission" date="2019-03" db="EMBL/GenBank/DDBJ databases">
        <authorList>
            <person name="Danneels B."/>
        </authorList>
    </citation>
    <scope>NUCLEOTIDE SEQUENCE</scope>
</reference>
<name>A0A484R216_9ZZZZ</name>
<evidence type="ECO:0000313" key="3">
    <source>
        <dbReference type="EMBL" id="VFR76937.1"/>
    </source>
</evidence>
<dbReference type="EMBL" id="CAADIL010000023">
    <property type="protein sequence ID" value="VFR76937.1"/>
    <property type="molecule type" value="Genomic_DNA"/>
</dbReference>
<proteinExistence type="predicted"/>
<sequence>MLSRNATRTGESPSSKWLPNWRRWWRRAKPALEKGATRSG</sequence>
<dbReference type="EMBL" id="CAADIJ010000002">
    <property type="protein sequence ID" value="VFR62262.1"/>
    <property type="molecule type" value="Genomic_DNA"/>
</dbReference>
<dbReference type="AlphaFoldDB" id="A0A484R216"/>
<gene>
    <name evidence="1" type="ORF">ANDA3_2734</name>
    <name evidence="3" type="ORF">DAR2_2601</name>
    <name evidence="2" type="ORF">DAR3_2600</name>
</gene>
<dbReference type="EMBL" id="CAADIC010000028">
    <property type="protein sequence ID" value="VFR43197.1"/>
    <property type="molecule type" value="Genomic_DNA"/>
</dbReference>
<protein>
    <submittedName>
        <fullName evidence="1">Uncharacterized protein</fullName>
    </submittedName>
</protein>
<accession>A0A484R216</accession>
<evidence type="ECO:0000313" key="1">
    <source>
        <dbReference type="EMBL" id="VFR43197.1"/>
    </source>
</evidence>
<evidence type="ECO:0000313" key="2">
    <source>
        <dbReference type="EMBL" id="VFR62262.1"/>
    </source>
</evidence>